<gene>
    <name evidence="2" type="ORF">HS088_TW15G00840</name>
</gene>
<sequence length="140" mass="14632">MCVLKVADNKDSGGFYGGGGGDEHKQQHEWPIPPPLYSEQTSGGEMSSLSSAVTYGGPWGLGNVHVRPSFGSSSSTYSGSSSSGSIWIGQKRGREEAEDVATTHHQHHDQLIGSVVPPGVYAGFRDFQSSSSTVSSSLSG</sequence>
<dbReference type="Proteomes" id="UP000593562">
    <property type="component" value="Unassembled WGS sequence"/>
</dbReference>
<name>A0A7J7CMW3_TRIWF</name>
<feature type="compositionally biased region" description="Low complexity" evidence="1">
    <location>
        <begin position="70"/>
        <end position="85"/>
    </location>
</feature>
<dbReference type="EMBL" id="JAAARO010000015">
    <property type="protein sequence ID" value="KAF5735338.1"/>
    <property type="molecule type" value="Genomic_DNA"/>
</dbReference>
<feature type="region of interest" description="Disordered" evidence="1">
    <location>
        <begin position="70"/>
        <end position="109"/>
    </location>
</feature>
<evidence type="ECO:0000313" key="2">
    <source>
        <dbReference type="EMBL" id="KAF5735338.1"/>
    </source>
</evidence>
<proteinExistence type="predicted"/>
<keyword evidence="3" id="KW-1185">Reference proteome</keyword>
<dbReference type="AlphaFoldDB" id="A0A7J7CMW3"/>
<evidence type="ECO:0000313" key="3">
    <source>
        <dbReference type="Proteomes" id="UP000593562"/>
    </source>
</evidence>
<accession>A0A7J7CMW3</accession>
<feature type="compositionally biased region" description="Polar residues" evidence="1">
    <location>
        <begin position="38"/>
        <end position="49"/>
    </location>
</feature>
<evidence type="ECO:0000256" key="1">
    <source>
        <dbReference type="SAM" id="MobiDB-lite"/>
    </source>
</evidence>
<dbReference type="InParanoid" id="A0A7J7CMW3"/>
<protein>
    <submittedName>
        <fullName evidence="2">Uncharacterized protein</fullName>
    </submittedName>
</protein>
<feature type="region of interest" description="Disordered" evidence="1">
    <location>
        <begin position="1"/>
        <end position="49"/>
    </location>
</feature>
<comment type="caution">
    <text evidence="2">The sequence shown here is derived from an EMBL/GenBank/DDBJ whole genome shotgun (WGS) entry which is preliminary data.</text>
</comment>
<organism evidence="2 3">
    <name type="scientific">Tripterygium wilfordii</name>
    <name type="common">Thunder God vine</name>
    <dbReference type="NCBI Taxonomy" id="458696"/>
    <lineage>
        <taxon>Eukaryota</taxon>
        <taxon>Viridiplantae</taxon>
        <taxon>Streptophyta</taxon>
        <taxon>Embryophyta</taxon>
        <taxon>Tracheophyta</taxon>
        <taxon>Spermatophyta</taxon>
        <taxon>Magnoliopsida</taxon>
        <taxon>eudicotyledons</taxon>
        <taxon>Gunneridae</taxon>
        <taxon>Pentapetalae</taxon>
        <taxon>rosids</taxon>
        <taxon>fabids</taxon>
        <taxon>Celastrales</taxon>
        <taxon>Celastraceae</taxon>
        <taxon>Tripterygium</taxon>
    </lineage>
</organism>
<reference evidence="2 3" key="1">
    <citation type="journal article" date="2020" name="Nat. Commun.">
        <title>Genome of Tripterygium wilfordii and identification of cytochrome P450 involved in triptolide biosynthesis.</title>
        <authorList>
            <person name="Tu L."/>
            <person name="Su P."/>
            <person name="Zhang Z."/>
            <person name="Gao L."/>
            <person name="Wang J."/>
            <person name="Hu T."/>
            <person name="Zhou J."/>
            <person name="Zhang Y."/>
            <person name="Zhao Y."/>
            <person name="Liu Y."/>
            <person name="Song Y."/>
            <person name="Tong Y."/>
            <person name="Lu Y."/>
            <person name="Yang J."/>
            <person name="Xu C."/>
            <person name="Jia M."/>
            <person name="Peters R.J."/>
            <person name="Huang L."/>
            <person name="Gao W."/>
        </authorList>
    </citation>
    <scope>NUCLEOTIDE SEQUENCE [LARGE SCALE GENOMIC DNA]</scope>
    <source>
        <strain evidence="3">cv. XIE 37</strain>
        <tissue evidence="2">Leaf</tissue>
    </source>
</reference>